<dbReference type="AlphaFoldDB" id="M7ZXR9"/>
<sequence>MAAAGSSEPGAAGGSSGERRMRVFSSSPVTVQFLGLVNVSGAMNDVVHIQIQAMLFHLTDLVQNLRLAHCYISILLVGPRQGYVQCVRAIKEFNISLNFWPRDLFHLVKLVLNF</sequence>
<dbReference type="OMA" id="YVQCVRA"/>
<name>M7ZXR9_TRIUA</name>
<protein>
    <submittedName>
        <fullName evidence="1">Uncharacterized protein</fullName>
    </submittedName>
</protein>
<evidence type="ECO:0000313" key="1">
    <source>
        <dbReference type="EMBL" id="EMS52919.1"/>
    </source>
</evidence>
<accession>M7ZXR9</accession>
<gene>
    <name evidence="1" type="ORF">TRIUR3_28421</name>
</gene>
<reference evidence="1" key="1">
    <citation type="journal article" date="2013" name="Nature">
        <title>Draft genome of the wheat A-genome progenitor Triticum urartu.</title>
        <authorList>
            <person name="Ling H.Q."/>
            <person name="Zhao S."/>
            <person name="Liu D."/>
            <person name="Wang J."/>
            <person name="Sun H."/>
            <person name="Zhang C."/>
            <person name="Fan H."/>
            <person name="Li D."/>
            <person name="Dong L."/>
            <person name="Tao Y."/>
            <person name="Gao C."/>
            <person name="Wu H."/>
            <person name="Li Y."/>
            <person name="Cui Y."/>
            <person name="Guo X."/>
            <person name="Zheng S."/>
            <person name="Wang B."/>
            <person name="Yu K."/>
            <person name="Liang Q."/>
            <person name="Yang W."/>
            <person name="Lou X."/>
            <person name="Chen J."/>
            <person name="Feng M."/>
            <person name="Jian J."/>
            <person name="Zhang X."/>
            <person name="Luo G."/>
            <person name="Jiang Y."/>
            <person name="Liu J."/>
            <person name="Wang Z."/>
            <person name="Sha Y."/>
            <person name="Zhang B."/>
            <person name="Wu H."/>
            <person name="Tang D."/>
            <person name="Shen Q."/>
            <person name="Xue P."/>
            <person name="Zou S."/>
            <person name="Wang X."/>
            <person name="Liu X."/>
            <person name="Wang F."/>
            <person name="Yang Y."/>
            <person name="An X."/>
            <person name="Dong Z."/>
            <person name="Zhang K."/>
            <person name="Zhang X."/>
            <person name="Luo M.C."/>
            <person name="Dvorak J."/>
            <person name="Tong Y."/>
            <person name="Wang J."/>
            <person name="Yang H."/>
            <person name="Li Z."/>
            <person name="Wang D."/>
            <person name="Zhang A."/>
            <person name="Wang J."/>
        </authorList>
    </citation>
    <scope>NUCLEOTIDE SEQUENCE</scope>
</reference>
<proteinExistence type="predicted"/>
<organism evidence="1">
    <name type="scientific">Triticum urartu</name>
    <name type="common">Red wild einkorn</name>
    <name type="synonym">Crithodium urartu</name>
    <dbReference type="NCBI Taxonomy" id="4572"/>
    <lineage>
        <taxon>Eukaryota</taxon>
        <taxon>Viridiplantae</taxon>
        <taxon>Streptophyta</taxon>
        <taxon>Embryophyta</taxon>
        <taxon>Tracheophyta</taxon>
        <taxon>Spermatophyta</taxon>
        <taxon>Magnoliopsida</taxon>
        <taxon>Liliopsida</taxon>
        <taxon>Poales</taxon>
        <taxon>Poaceae</taxon>
        <taxon>BOP clade</taxon>
        <taxon>Pooideae</taxon>
        <taxon>Triticodae</taxon>
        <taxon>Triticeae</taxon>
        <taxon>Triticinae</taxon>
        <taxon>Triticum</taxon>
    </lineage>
</organism>
<dbReference type="EMBL" id="KD200944">
    <property type="protein sequence ID" value="EMS52919.1"/>
    <property type="molecule type" value="Genomic_DNA"/>
</dbReference>